<keyword evidence="11" id="KW-1185">Reference proteome</keyword>
<dbReference type="InterPro" id="IPR018299">
    <property type="entry name" value="Alkaline_phosphatase_AS"/>
</dbReference>
<feature type="binding site" evidence="8">
    <location>
        <position position="4"/>
    </location>
    <ligand>
        <name>Zn(2+)</name>
        <dbReference type="ChEBI" id="CHEBI:29105"/>
        <label>2</label>
    </ligand>
</feature>
<evidence type="ECO:0000256" key="3">
    <source>
        <dbReference type="ARBA" id="ARBA00022723"/>
    </source>
</evidence>
<evidence type="ECO:0000256" key="5">
    <source>
        <dbReference type="ARBA" id="ARBA00022833"/>
    </source>
</evidence>
<dbReference type="EMBL" id="JACXSI010000008">
    <property type="protein sequence ID" value="MBD3107635.1"/>
    <property type="molecule type" value="Genomic_DNA"/>
</dbReference>
<dbReference type="AlphaFoldDB" id="A0A927CX87"/>
<keyword evidence="4" id="KW-0378">Hydrolase</keyword>
<comment type="caution">
    <text evidence="10">The sequence shown here is derived from an EMBL/GenBank/DDBJ whole genome shotgun (WGS) entry which is preliminary data.</text>
</comment>
<evidence type="ECO:0000313" key="10">
    <source>
        <dbReference type="EMBL" id="MBD3107635.1"/>
    </source>
</evidence>
<feature type="binding site" evidence="8">
    <location>
        <position position="95"/>
    </location>
    <ligand>
        <name>Mg(2+)</name>
        <dbReference type="ChEBI" id="CHEBI:18420"/>
    </ligand>
</feature>
<feature type="binding site" evidence="8">
    <location>
        <position position="4"/>
    </location>
    <ligand>
        <name>Mg(2+)</name>
        <dbReference type="ChEBI" id="CHEBI:18420"/>
    </ligand>
</feature>
<dbReference type="GO" id="GO:0004035">
    <property type="term" value="F:alkaline phosphatase activity"/>
    <property type="evidence" value="ECO:0007669"/>
    <property type="project" value="TreeGrafter"/>
</dbReference>
<organism evidence="10 11">
    <name type="scientific">Peribacillus faecalis</name>
    <dbReference type="NCBI Taxonomy" id="2772559"/>
    <lineage>
        <taxon>Bacteria</taxon>
        <taxon>Bacillati</taxon>
        <taxon>Bacillota</taxon>
        <taxon>Bacilli</taxon>
        <taxon>Bacillales</taxon>
        <taxon>Bacillaceae</taxon>
        <taxon>Peribacillus</taxon>
    </lineage>
</organism>
<feature type="binding site" evidence="8">
    <location>
        <position position="260"/>
    </location>
    <ligand>
        <name>Zn(2+)</name>
        <dbReference type="ChEBI" id="CHEBI:29105"/>
        <label>2</label>
    </ligand>
</feature>
<keyword evidence="3 8" id="KW-0479">Metal-binding</keyword>
<evidence type="ECO:0000256" key="4">
    <source>
        <dbReference type="ARBA" id="ARBA00022801"/>
    </source>
</evidence>
<keyword evidence="5 8" id="KW-0862">Zinc</keyword>
<gene>
    <name evidence="10" type="ORF">IEO70_04585</name>
</gene>
<feature type="binding site" evidence="8">
    <location>
        <position position="221"/>
    </location>
    <ligand>
        <name>Zn(2+)</name>
        <dbReference type="ChEBI" id="CHEBI:29105"/>
        <label>2</label>
    </ligand>
</feature>
<evidence type="ECO:0000256" key="8">
    <source>
        <dbReference type="PIRSR" id="PIRSR601952-2"/>
    </source>
</evidence>
<dbReference type="PANTHER" id="PTHR11596:SF5">
    <property type="entry name" value="ALKALINE PHOSPHATASE"/>
    <property type="match status" value="1"/>
</dbReference>
<dbReference type="Gene3D" id="3.40.720.10">
    <property type="entry name" value="Alkaline Phosphatase, subunit A"/>
    <property type="match status" value="1"/>
</dbReference>
<evidence type="ECO:0000256" key="6">
    <source>
        <dbReference type="ARBA" id="ARBA00022842"/>
    </source>
</evidence>
<evidence type="ECO:0000256" key="1">
    <source>
        <dbReference type="ARBA" id="ARBA00005984"/>
    </source>
</evidence>
<dbReference type="InterPro" id="IPR001952">
    <property type="entry name" value="Alkaline_phosphatase"/>
</dbReference>
<feature type="binding site" evidence="8">
    <location>
        <position position="259"/>
    </location>
    <ligand>
        <name>Zn(2+)</name>
        <dbReference type="ChEBI" id="CHEBI:29105"/>
        <label>2</label>
    </ligand>
</feature>
<sequence>MIADGFSTSYATCYRWYKGEETLLDSMLVGMHRNYSANSEVTDSAAAATAMATGVKTNNGMISTSPDGKGLKTILEAAKEIGKSTGIVATSAVTHATPACFASHVDNRSNQEDIAPQILENDVDVILGGGSNYFSDSLIEDATDNGYTFVTNRNELLDDSTNTTKLIGLFSEDSMAPELDREETIEPSIAEMSKAAINILKKDDDGFFLMIEGSQIDSAGHDHDAAWAMKDMEAFEEALQIVLDFAKENDDTLVIVTGDHDNGGLSVGGYDQYDANVDLLRNVTASGKFMEAQLDNDRNNISEVVKQYTEIDLIEEEIDKIKTAENPSDAINDVISERALIGWTTRGHTGVDIPVYAFGPKSKLYEGLHENTDLPVLMAKAMEIPFD</sequence>
<evidence type="ECO:0000256" key="2">
    <source>
        <dbReference type="ARBA" id="ARBA00022553"/>
    </source>
</evidence>
<dbReference type="Gene3D" id="1.10.60.40">
    <property type="match status" value="1"/>
</dbReference>
<feature type="active site" description="Phosphoserine intermediate" evidence="7">
    <location>
        <position position="44"/>
    </location>
</feature>
<feature type="binding site" evidence="8">
    <location>
        <position position="348"/>
    </location>
    <ligand>
        <name>Zn(2+)</name>
        <dbReference type="ChEBI" id="CHEBI:29105"/>
        <label>2</label>
    </ligand>
</feature>
<dbReference type="InterPro" id="IPR017850">
    <property type="entry name" value="Alkaline_phosphatase_core_sf"/>
</dbReference>
<evidence type="ECO:0000313" key="11">
    <source>
        <dbReference type="Proteomes" id="UP000602076"/>
    </source>
</evidence>
<protein>
    <submittedName>
        <fullName evidence="10">Alkaline phosphatase</fullName>
    </submittedName>
</protein>
<reference evidence="10" key="1">
    <citation type="submission" date="2020-09" db="EMBL/GenBank/DDBJ databases">
        <title>Bacillus faecalis sp. nov., a moderately halophilic bacterium isolated from cow faeces.</title>
        <authorList>
            <person name="Jiang L."/>
            <person name="Lee J."/>
        </authorList>
    </citation>
    <scope>NUCLEOTIDE SEQUENCE</scope>
    <source>
        <strain evidence="10">AGMB 02131</strain>
    </source>
</reference>
<evidence type="ECO:0000256" key="9">
    <source>
        <dbReference type="RuleBase" id="RU003946"/>
    </source>
</evidence>
<name>A0A927CX87_9BACI</name>
<feature type="binding site" evidence="8">
    <location>
        <position position="217"/>
    </location>
    <ligand>
        <name>Zn(2+)</name>
        <dbReference type="ChEBI" id="CHEBI:29105"/>
        <label>2</label>
    </ligand>
</feature>
<proteinExistence type="inferred from homology"/>
<accession>A0A927CX87</accession>
<dbReference type="SUPFAM" id="SSF53649">
    <property type="entry name" value="Alkaline phosphatase-like"/>
    <property type="match status" value="1"/>
</dbReference>
<feature type="binding site" evidence="8">
    <location>
        <position position="97"/>
    </location>
    <ligand>
        <name>Mg(2+)</name>
        <dbReference type="ChEBI" id="CHEBI:18420"/>
    </ligand>
</feature>
<feature type="binding site" evidence="8">
    <location>
        <position position="212"/>
    </location>
    <ligand>
        <name>Mg(2+)</name>
        <dbReference type="ChEBI" id="CHEBI:18420"/>
    </ligand>
</feature>
<comment type="cofactor">
    <cofactor evidence="8">
        <name>Zn(2+)</name>
        <dbReference type="ChEBI" id="CHEBI:29105"/>
    </cofactor>
    <text evidence="8">Binds 2 Zn(2+) ions.</text>
</comment>
<dbReference type="Pfam" id="PF00245">
    <property type="entry name" value="Alk_phosphatase"/>
    <property type="match status" value="1"/>
</dbReference>
<dbReference type="PANTHER" id="PTHR11596">
    <property type="entry name" value="ALKALINE PHOSPHATASE"/>
    <property type="match status" value="1"/>
</dbReference>
<dbReference type="SMART" id="SM00098">
    <property type="entry name" value="alkPPc"/>
    <property type="match status" value="1"/>
</dbReference>
<dbReference type="PRINTS" id="PR00113">
    <property type="entry name" value="ALKPHPHTASE"/>
</dbReference>
<evidence type="ECO:0000256" key="7">
    <source>
        <dbReference type="PIRSR" id="PIRSR601952-1"/>
    </source>
</evidence>
<keyword evidence="2" id="KW-0597">Phosphoprotein</keyword>
<comment type="similarity">
    <text evidence="1 9">Belongs to the alkaline phosphatase family.</text>
</comment>
<dbReference type="GO" id="GO:0046872">
    <property type="term" value="F:metal ion binding"/>
    <property type="evidence" value="ECO:0007669"/>
    <property type="project" value="UniProtKB-KW"/>
</dbReference>
<dbReference type="PROSITE" id="PS00123">
    <property type="entry name" value="ALKALINE_PHOSPHATASE"/>
    <property type="match status" value="1"/>
</dbReference>
<dbReference type="CDD" id="cd16012">
    <property type="entry name" value="ALP"/>
    <property type="match status" value="1"/>
</dbReference>
<dbReference type="Proteomes" id="UP000602076">
    <property type="component" value="Unassembled WGS sequence"/>
</dbReference>
<keyword evidence="6 8" id="KW-0460">Magnesium</keyword>
<comment type="cofactor">
    <cofactor evidence="8">
        <name>Mg(2+)</name>
        <dbReference type="ChEBI" id="CHEBI:18420"/>
    </cofactor>
    <text evidence="8">Binds 1 Mg(2+) ion.</text>
</comment>